<dbReference type="GO" id="GO:0004521">
    <property type="term" value="F:RNA endonuclease activity"/>
    <property type="evidence" value="ECO:0007669"/>
    <property type="project" value="TreeGrafter"/>
</dbReference>
<proteinExistence type="predicted"/>
<organism evidence="2 3">
    <name type="scientific">Pomacea canaliculata</name>
    <name type="common">Golden apple snail</name>
    <dbReference type="NCBI Taxonomy" id="400727"/>
    <lineage>
        <taxon>Eukaryota</taxon>
        <taxon>Metazoa</taxon>
        <taxon>Spiralia</taxon>
        <taxon>Lophotrochozoa</taxon>
        <taxon>Mollusca</taxon>
        <taxon>Gastropoda</taxon>
        <taxon>Caenogastropoda</taxon>
        <taxon>Architaenioglossa</taxon>
        <taxon>Ampullarioidea</taxon>
        <taxon>Ampullariidae</taxon>
        <taxon>Pomacea</taxon>
    </lineage>
</organism>
<protein>
    <recommendedName>
        <fullName evidence="1">RNA 3'-terminal phosphate cyclase insert domain-containing protein</fullName>
    </recommendedName>
</protein>
<sequence>MVHVARGILNQFLTDIYIYTDSCKGKQSGRSPGFGLTLVAETTNGAFLAAEATSNPKGSTEPPSIPEDIGKQAAHLLLEEIYRGGCVDSSSQSLAVLCMVLGQQDVSKVQTGPLSPYTIQFLRHIRQFLQVMFKVEADKREQMGANGQQLKTGGEKLILTCVGAGYSNISKRVA</sequence>
<name>A0A2T7NP94_POMCA</name>
<dbReference type="PANTHER" id="PTHR11096">
    <property type="entry name" value="RNA 3' TERMINAL PHOSPHATE CYCLASE"/>
    <property type="match status" value="1"/>
</dbReference>
<dbReference type="STRING" id="400727.A0A2T7NP94"/>
<gene>
    <name evidence="2" type="ORF">C0Q70_16232</name>
</gene>
<dbReference type="PANTHER" id="PTHR11096:SF1">
    <property type="entry name" value="RNA 3'-TERMINAL PHOSPHATE CYCLASE-LIKE PROTEIN"/>
    <property type="match status" value="1"/>
</dbReference>
<dbReference type="InterPro" id="IPR037136">
    <property type="entry name" value="RNA3'_phos_cyclase_dom_sf"/>
</dbReference>
<keyword evidence="3" id="KW-1185">Reference proteome</keyword>
<feature type="domain" description="RNA 3'-terminal phosphate cyclase insert" evidence="1">
    <location>
        <begin position="1"/>
        <end position="81"/>
    </location>
</feature>
<dbReference type="InterPro" id="IPR013791">
    <property type="entry name" value="RNA3'-term_phos_cycl_insert"/>
</dbReference>
<dbReference type="Proteomes" id="UP000245119">
    <property type="component" value="Linkage Group LG10"/>
</dbReference>
<comment type="caution">
    <text evidence="2">The sequence shown here is derived from an EMBL/GenBank/DDBJ whole genome shotgun (WGS) entry which is preliminary data.</text>
</comment>
<dbReference type="EMBL" id="PZQS01000010">
    <property type="protein sequence ID" value="PVD22972.1"/>
    <property type="molecule type" value="Genomic_DNA"/>
</dbReference>
<accession>A0A2T7NP94</accession>
<dbReference type="GO" id="GO:0005730">
    <property type="term" value="C:nucleolus"/>
    <property type="evidence" value="ECO:0007669"/>
    <property type="project" value="TreeGrafter"/>
</dbReference>
<dbReference type="GO" id="GO:0000479">
    <property type="term" value="P:endonucleolytic cleavage of tricistronic rRNA transcript (SSU-rRNA, 5.8S rRNA, LSU-rRNA)"/>
    <property type="evidence" value="ECO:0007669"/>
    <property type="project" value="TreeGrafter"/>
</dbReference>
<evidence type="ECO:0000259" key="1">
    <source>
        <dbReference type="Pfam" id="PF05189"/>
    </source>
</evidence>
<reference evidence="2 3" key="1">
    <citation type="submission" date="2018-04" db="EMBL/GenBank/DDBJ databases">
        <title>The genome of golden apple snail Pomacea canaliculata provides insight into stress tolerance and invasive adaptation.</title>
        <authorList>
            <person name="Liu C."/>
            <person name="Liu B."/>
            <person name="Ren Y."/>
            <person name="Zhang Y."/>
            <person name="Wang H."/>
            <person name="Li S."/>
            <person name="Jiang F."/>
            <person name="Yin L."/>
            <person name="Zhang G."/>
            <person name="Qian W."/>
            <person name="Fan W."/>
        </authorList>
    </citation>
    <scope>NUCLEOTIDE SEQUENCE [LARGE SCALE GENOMIC DNA]</scope>
    <source>
        <strain evidence="2">SZHN2017</strain>
        <tissue evidence="2">Muscle</tissue>
    </source>
</reference>
<dbReference type="Gene3D" id="3.65.10.20">
    <property type="entry name" value="RNA 3'-terminal phosphate cyclase domain"/>
    <property type="match status" value="1"/>
</dbReference>
<dbReference type="Pfam" id="PF05189">
    <property type="entry name" value="RTC_insert"/>
    <property type="match status" value="1"/>
</dbReference>
<dbReference type="AlphaFoldDB" id="A0A2T7NP94"/>
<dbReference type="OrthoDB" id="1911237at2759"/>
<dbReference type="InterPro" id="IPR000228">
    <property type="entry name" value="RNA3'_term_phos_cyc"/>
</dbReference>
<evidence type="ECO:0000313" key="3">
    <source>
        <dbReference type="Proteomes" id="UP000245119"/>
    </source>
</evidence>
<evidence type="ECO:0000313" key="2">
    <source>
        <dbReference type="EMBL" id="PVD22972.1"/>
    </source>
</evidence>